<dbReference type="EMBL" id="JBGOGF010000001">
    <property type="protein sequence ID" value="MFA1769963.1"/>
    <property type="molecule type" value="Genomic_DNA"/>
</dbReference>
<keyword evidence="1" id="KW-1133">Transmembrane helix</keyword>
<evidence type="ECO:0000256" key="1">
    <source>
        <dbReference type="SAM" id="Phobius"/>
    </source>
</evidence>
<evidence type="ECO:0000313" key="3">
    <source>
        <dbReference type="EMBL" id="MFA1769963.1"/>
    </source>
</evidence>
<protein>
    <recommendedName>
        <fullName evidence="6">Glycosyltransferase RgtA/B/C/D-like domain-containing protein</fullName>
    </recommendedName>
</protein>
<dbReference type="EMBL" id="VKKZ01000019">
    <property type="protein sequence ID" value="KAA6435583.1"/>
    <property type="molecule type" value="Genomic_DNA"/>
</dbReference>
<dbReference type="Proteomes" id="UP000323866">
    <property type="component" value="Unassembled WGS sequence"/>
</dbReference>
<sequence length="372" mass="42652">MGDTWTYQAEVLKVIAATKQEPEWFLRFLVLDDTSKVILEFREYSNSFFFLKPLALLYMLTGNSYWWSGVYLSLFSFWGCWFLVLQLRQYYPAFGSSAIISFLFFPSVVFWTSGVLKDSVLMGSLCLSVGLLLQLYHARSAPSVALKVLLLLPCLYLFWRIKFFLAAVLVVLMGTFLLTKWATGQFPWVSSKTRQGILWASILLVGILVASFAHPAFTINFFVEHLVHNYRSLSQMTDPSNPVLSFPHLQPSLGSILWHAPSAILQILFRPFLWEPAPLFYKFMALENLFLQLLTATTVLYLLRRRQLPRLPSCLGVLLVFFFLSAVLVTLPTPNLGSLHRYRAPLLPFFLTVVLAWGPIPVWLDRVVGRRE</sequence>
<feature type="transmembrane region" description="Helical" evidence="1">
    <location>
        <begin position="91"/>
        <end position="113"/>
    </location>
</feature>
<reference evidence="3 5" key="3">
    <citation type="submission" date="2024-08" db="EMBL/GenBank/DDBJ databases">
        <authorList>
            <person name="Wei W."/>
        </authorList>
    </citation>
    <scope>NUCLEOTIDE SEQUENCE [LARGE SCALE GENOMIC DNA]</scope>
    <source>
        <strain evidence="3 5">XU2</strain>
    </source>
</reference>
<keyword evidence="1" id="KW-0812">Transmembrane</keyword>
<accession>A0A5M8QLR0</accession>
<name>A0A5M8QLR0_9BACT</name>
<evidence type="ECO:0000313" key="5">
    <source>
        <dbReference type="Proteomes" id="UP001570846"/>
    </source>
</evidence>
<reference evidence="2 4" key="1">
    <citation type="submission" date="2019-07" db="EMBL/GenBank/DDBJ databases">
        <authorList>
            <person name="Qu J.-H."/>
        </authorList>
    </citation>
    <scope>NUCLEOTIDE SEQUENCE [LARGE SCALE GENOMIC DNA]</scope>
    <source>
        <strain evidence="2 4">MDT1-10-3</strain>
    </source>
</reference>
<feature type="transmembrane region" description="Helical" evidence="1">
    <location>
        <begin position="346"/>
        <end position="364"/>
    </location>
</feature>
<feature type="transmembrane region" description="Helical" evidence="1">
    <location>
        <begin position="279"/>
        <end position="303"/>
    </location>
</feature>
<comment type="caution">
    <text evidence="2">The sequence shown here is derived from an EMBL/GenBank/DDBJ whole genome shotgun (WGS) entry which is preliminary data.</text>
</comment>
<evidence type="ECO:0000313" key="4">
    <source>
        <dbReference type="Proteomes" id="UP000323866"/>
    </source>
</evidence>
<organism evidence="2 4">
    <name type="scientific">Rufibacter glacialis</name>
    <dbReference type="NCBI Taxonomy" id="1259555"/>
    <lineage>
        <taxon>Bacteria</taxon>
        <taxon>Pseudomonadati</taxon>
        <taxon>Bacteroidota</taxon>
        <taxon>Cytophagia</taxon>
        <taxon>Cytophagales</taxon>
        <taxon>Hymenobacteraceae</taxon>
        <taxon>Rufibacter</taxon>
    </lineage>
</organism>
<reference evidence="2 4" key="2">
    <citation type="submission" date="2019-09" db="EMBL/GenBank/DDBJ databases">
        <title>A bacterium isolated from glacier soil.</title>
        <authorList>
            <person name="Liu Q."/>
        </authorList>
    </citation>
    <scope>NUCLEOTIDE SEQUENCE [LARGE SCALE GENOMIC DNA]</scope>
    <source>
        <strain evidence="2 4">MDT1-10-3</strain>
    </source>
</reference>
<keyword evidence="5" id="KW-1185">Reference proteome</keyword>
<proteinExistence type="predicted"/>
<dbReference type="OrthoDB" id="876946at2"/>
<dbReference type="RefSeq" id="WP_149097775.1">
    <property type="nucleotide sequence ID" value="NZ_BMMG01000002.1"/>
</dbReference>
<keyword evidence="1" id="KW-0472">Membrane</keyword>
<evidence type="ECO:0000313" key="2">
    <source>
        <dbReference type="EMBL" id="KAA6435583.1"/>
    </source>
</evidence>
<feature type="transmembrane region" description="Helical" evidence="1">
    <location>
        <begin position="65"/>
        <end position="84"/>
    </location>
</feature>
<dbReference type="Proteomes" id="UP001570846">
    <property type="component" value="Unassembled WGS sequence"/>
</dbReference>
<feature type="transmembrane region" description="Helical" evidence="1">
    <location>
        <begin position="315"/>
        <end position="334"/>
    </location>
</feature>
<feature type="transmembrane region" description="Helical" evidence="1">
    <location>
        <begin position="148"/>
        <end position="177"/>
    </location>
</feature>
<evidence type="ECO:0008006" key="6">
    <source>
        <dbReference type="Google" id="ProtNLM"/>
    </source>
</evidence>
<gene>
    <name evidence="3" type="ORF">ACD591_01575</name>
    <name evidence="2" type="ORF">FOE74_06475</name>
</gene>
<dbReference type="AlphaFoldDB" id="A0A5M8QLR0"/>
<feature type="transmembrane region" description="Helical" evidence="1">
    <location>
        <begin position="197"/>
        <end position="223"/>
    </location>
</feature>